<evidence type="ECO:0000313" key="6">
    <source>
        <dbReference type="EMBL" id="CCC94068.1"/>
    </source>
</evidence>
<keyword evidence="2" id="KW-0698">rRNA processing</keyword>
<accession>G0UXF1</accession>
<dbReference type="InterPro" id="IPR036322">
    <property type="entry name" value="WD40_repeat_dom_sf"/>
</dbReference>
<dbReference type="Gene3D" id="2.130.10.10">
    <property type="entry name" value="YVTN repeat-like/Quinoprotein amine dehydrogenase"/>
    <property type="match status" value="1"/>
</dbReference>
<dbReference type="AlphaFoldDB" id="G0UXF1"/>
<dbReference type="PANTHER" id="PTHR18359">
    <property type="entry name" value="WD-REPEAT PROTEIN-RELATED"/>
    <property type="match status" value="1"/>
</dbReference>
<evidence type="ECO:0000256" key="5">
    <source>
        <dbReference type="ARBA" id="ARBA00023242"/>
    </source>
</evidence>
<sequence>MTSRAWEDKADAAAEKDLPEFVRQCHKLPTWAKASAATDGGLTGDAASASVLTEGSRSGYKRFRDRDLDALLARTEPLLTSKHDRRQTAVPPVLSVLQLPRDFARSIHWHRNGQLAIVGGSFNVYLFHAAGRFVENISKIHVGKHVKQTSLCANGEDLFIVSKEAYTPKLLHLATEKVSYLNFLCTRELAPHRVGRHDNGKHELHITKAVTPNVASGMNLVGMANGSTITIASLSSGSVTHRIDVNDPVVDLAFTNSTEEITVATRDKLVVYDLRKSAQFLRELRDKGMVGITTFASSSSMVAVGSTSGIVSLYAGGNTSAPIKTLKNLTTSIDHVTFGQRGNGDSVFAFSSGGQKGAFRLASLPDCRVVPSFPSVGQSCDFVQCLTAAPTVPILSVGGKHKVTNYAL</sequence>
<gene>
    <name evidence="6" type="ORF">TCIL3000_10_8440</name>
</gene>
<protein>
    <submittedName>
        <fullName evidence="6">Uncharacterized protein TCIL3000_10_8440</fullName>
    </submittedName>
</protein>
<evidence type="ECO:0000256" key="3">
    <source>
        <dbReference type="ARBA" id="ARBA00022574"/>
    </source>
</evidence>
<dbReference type="EMBL" id="HE575323">
    <property type="protein sequence ID" value="CCC94068.1"/>
    <property type="molecule type" value="Genomic_DNA"/>
</dbReference>
<name>G0UXF1_TRYCI</name>
<keyword evidence="4" id="KW-0677">Repeat</keyword>
<dbReference type="InterPro" id="IPR015943">
    <property type="entry name" value="WD40/YVTN_repeat-like_dom_sf"/>
</dbReference>
<evidence type="ECO:0000256" key="4">
    <source>
        <dbReference type="ARBA" id="ARBA00022737"/>
    </source>
</evidence>
<proteinExistence type="predicted"/>
<dbReference type="PANTHER" id="PTHR18359:SF0">
    <property type="entry name" value="U3 SMALL NUCLEOLAR RNA-ASSOCIATED PROTEIN 18 HOMOLOG"/>
    <property type="match status" value="1"/>
</dbReference>
<evidence type="ECO:0000256" key="1">
    <source>
        <dbReference type="ARBA" id="ARBA00004604"/>
    </source>
</evidence>
<dbReference type="GO" id="GO:0034388">
    <property type="term" value="C:Pwp2p-containing subcomplex of 90S preribosome"/>
    <property type="evidence" value="ECO:0007669"/>
    <property type="project" value="TreeGrafter"/>
</dbReference>
<dbReference type="GO" id="GO:0006364">
    <property type="term" value="P:rRNA processing"/>
    <property type="evidence" value="ECO:0007669"/>
    <property type="project" value="UniProtKB-KW"/>
</dbReference>
<dbReference type="InterPro" id="IPR045161">
    <property type="entry name" value="Utp18"/>
</dbReference>
<comment type="subcellular location">
    <subcellularLocation>
        <location evidence="1">Nucleus</location>
        <location evidence="1">Nucleolus</location>
    </subcellularLocation>
</comment>
<dbReference type="SUPFAM" id="SSF50978">
    <property type="entry name" value="WD40 repeat-like"/>
    <property type="match status" value="1"/>
</dbReference>
<evidence type="ECO:0000256" key="2">
    <source>
        <dbReference type="ARBA" id="ARBA00022552"/>
    </source>
</evidence>
<dbReference type="GO" id="GO:0032040">
    <property type="term" value="C:small-subunit processome"/>
    <property type="evidence" value="ECO:0007669"/>
    <property type="project" value="TreeGrafter"/>
</dbReference>
<keyword evidence="5" id="KW-0539">Nucleus</keyword>
<organism evidence="6">
    <name type="scientific">Trypanosoma congolense (strain IL3000)</name>
    <dbReference type="NCBI Taxonomy" id="1068625"/>
    <lineage>
        <taxon>Eukaryota</taxon>
        <taxon>Discoba</taxon>
        <taxon>Euglenozoa</taxon>
        <taxon>Kinetoplastea</taxon>
        <taxon>Metakinetoplastina</taxon>
        <taxon>Trypanosomatida</taxon>
        <taxon>Trypanosomatidae</taxon>
        <taxon>Trypanosoma</taxon>
        <taxon>Nannomonas</taxon>
    </lineage>
</organism>
<dbReference type="VEuPathDB" id="TriTrypDB:TcIL3000_10_8440"/>
<reference evidence="6" key="1">
    <citation type="journal article" date="2012" name="Proc. Natl. Acad. Sci. U.S.A.">
        <title>Antigenic diversity is generated by distinct evolutionary mechanisms in African trypanosome species.</title>
        <authorList>
            <person name="Jackson A.P."/>
            <person name="Berry A."/>
            <person name="Aslett M."/>
            <person name="Allison H.C."/>
            <person name="Burton P."/>
            <person name="Vavrova-Anderson J."/>
            <person name="Brown R."/>
            <person name="Browne H."/>
            <person name="Corton N."/>
            <person name="Hauser H."/>
            <person name="Gamble J."/>
            <person name="Gilderthorp R."/>
            <person name="Marcello L."/>
            <person name="McQuillan J."/>
            <person name="Otto T.D."/>
            <person name="Quail M.A."/>
            <person name="Sanders M.J."/>
            <person name="van Tonder A."/>
            <person name="Ginger M.L."/>
            <person name="Field M.C."/>
            <person name="Barry J.D."/>
            <person name="Hertz-Fowler C."/>
            <person name="Berriman M."/>
        </authorList>
    </citation>
    <scope>NUCLEOTIDE SEQUENCE</scope>
    <source>
        <strain evidence="6">IL3000</strain>
    </source>
</reference>
<keyword evidence="3" id="KW-0853">WD repeat</keyword>